<proteinExistence type="predicted"/>
<organism evidence="1 2">
    <name type="scientific">Actinomadura miaoliensis</name>
    <dbReference type="NCBI Taxonomy" id="430685"/>
    <lineage>
        <taxon>Bacteria</taxon>
        <taxon>Bacillati</taxon>
        <taxon>Actinomycetota</taxon>
        <taxon>Actinomycetes</taxon>
        <taxon>Streptosporangiales</taxon>
        <taxon>Thermomonosporaceae</taxon>
        <taxon>Actinomadura</taxon>
    </lineage>
</organism>
<sequence length="102" mass="10770">MGQGLFTVAYEMPGSAIEDVPQETCLHWVDADPATVREPASPPGNRGQGAPVAALYQIQMSPHCLLQGGSLRPCGAVTYATTLECGADDPAQKTPQPRYSRA</sequence>
<evidence type="ECO:0000313" key="1">
    <source>
        <dbReference type="EMBL" id="GAA4061123.1"/>
    </source>
</evidence>
<dbReference type="Proteomes" id="UP001500683">
    <property type="component" value="Unassembled WGS sequence"/>
</dbReference>
<keyword evidence="2" id="KW-1185">Reference proteome</keyword>
<protein>
    <submittedName>
        <fullName evidence="1">Uncharacterized protein</fullName>
    </submittedName>
</protein>
<comment type="caution">
    <text evidence="1">The sequence shown here is derived from an EMBL/GenBank/DDBJ whole genome shotgun (WGS) entry which is preliminary data.</text>
</comment>
<reference evidence="2" key="1">
    <citation type="journal article" date="2019" name="Int. J. Syst. Evol. Microbiol.">
        <title>The Global Catalogue of Microorganisms (GCM) 10K type strain sequencing project: providing services to taxonomists for standard genome sequencing and annotation.</title>
        <authorList>
            <consortium name="The Broad Institute Genomics Platform"/>
            <consortium name="The Broad Institute Genome Sequencing Center for Infectious Disease"/>
            <person name="Wu L."/>
            <person name="Ma J."/>
        </authorList>
    </citation>
    <scope>NUCLEOTIDE SEQUENCE [LARGE SCALE GENOMIC DNA]</scope>
    <source>
        <strain evidence="2">JCM 16702</strain>
    </source>
</reference>
<dbReference type="EMBL" id="BAAAZG010000002">
    <property type="protein sequence ID" value="GAA4061123.1"/>
    <property type="molecule type" value="Genomic_DNA"/>
</dbReference>
<accession>A0ABP7V8R7</accession>
<name>A0ABP7V8R7_9ACTN</name>
<gene>
    <name evidence="1" type="ORF">GCM10022214_12540</name>
</gene>
<evidence type="ECO:0000313" key="2">
    <source>
        <dbReference type="Proteomes" id="UP001500683"/>
    </source>
</evidence>